<reference evidence="2 3" key="1">
    <citation type="submission" date="2019-10" db="EMBL/GenBank/DDBJ databases">
        <title>New species of Slilvanegrellaceae.</title>
        <authorList>
            <person name="Pitt A."/>
            <person name="Hahn M.W."/>
        </authorList>
    </citation>
    <scope>NUCLEOTIDE SEQUENCE [LARGE SCALE GENOMIC DNA]</scope>
    <source>
        <strain evidence="2 3">SP-Ram-0.45-NSY-1</strain>
    </source>
</reference>
<dbReference type="SUPFAM" id="SSF53850">
    <property type="entry name" value="Periplasmic binding protein-like II"/>
    <property type="match status" value="1"/>
</dbReference>
<sequence length="263" mass="31096">MKLLFFFFIKMILSPLNLMASENEEIIIHYQVRPPYYMIDENTKNLKDGTLFKNLDKVFKNLNVKYEFHEFPAARTHIVIKENKLNVCSGYAILSNIRKNYGIYSVPFYQDKPYIIVTRKDDTRFDKYSTLNEIMLDYSLVMLVKFRFSYGKYVDELLLKNKKYTIDSSRLEDDLGNGLKLTFVENSNMLQQIIMNRADYMIMSENEFSYFKNNSIEMNKNLAFKKVNDIKVGNKRTLFCSKKMDGNLIKKINKLIIKNLGNI</sequence>
<evidence type="ECO:0000313" key="3">
    <source>
        <dbReference type="Proteomes" id="UP000437748"/>
    </source>
</evidence>
<dbReference type="OrthoDB" id="5456414at2"/>
<dbReference type="Proteomes" id="UP000437748">
    <property type="component" value="Unassembled WGS sequence"/>
</dbReference>
<proteinExistence type="predicted"/>
<gene>
    <name evidence="2" type="ORF">GCL60_15380</name>
</gene>
<accession>A0A6N6VS99</accession>
<dbReference type="AlphaFoldDB" id="A0A6N6VS99"/>
<comment type="caution">
    <text evidence="2">The sequence shown here is derived from an EMBL/GenBank/DDBJ whole genome shotgun (WGS) entry which is preliminary data.</text>
</comment>
<feature type="signal peptide" evidence="1">
    <location>
        <begin position="1"/>
        <end position="20"/>
    </location>
</feature>
<organism evidence="2 3">
    <name type="scientific">Silvanigrella paludirubra</name>
    <dbReference type="NCBI Taxonomy" id="2499159"/>
    <lineage>
        <taxon>Bacteria</taxon>
        <taxon>Pseudomonadati</taxon>
        <taxon>Bdellovibrionota</taxon>
        <taxon>Oligoflexia</taxon>
        <taxon>Silvanigrellales</taxon>
        <taxon>Silvanigrellaceae</taxon>
        <taxon>Silvanigrella</taxon>
    </lineage>
</organism>
<keyword evidence="3" id="KW-1185">Reference proteome</keyword>
<dbReference type="Gene3D" id="3.40.190.10">
    <property type="entry name" value="Periplasmic binding protein-like II"/>
    <property type="match status" value="2"/>
</dbReference>
<dbReference type="EMBL" id="WFLM01000006">
    <property type="protein sequence ID" value="KAB8036506.1"/>
    <property type="molecule type" value="Genomic_DNA"/>
</dbReference>
<protein>
    <recommendedName>
        <fullName evidence="4">Transporter substrate-binding domain-containing protein</fullName>
    </recommendedName>
</protein>
<keyword evidence="1" id="KW-0732">Signal</keyword>
<evidence type="ECO:0000256" key="1">
    <source>
        <dbReference type="SAM" id="SignalP"/>
    </source>
</evidence>
<dbReference type="RefSeq" id="WP_153421633.1">
    <property type="nucleotide sequence ID" value="NZ_WFLM01000006.1"/>
</dbReference>
<feature type="chain" id="PRO_5026954240" description="Transporter substrate-binding domain-containing protein" evidence="1">
    <location>
        <begin position="21"/>
        <end position="263"/>
    </location>
</feature>
<name>A0A6N6VS99_9BACT</name>
<evidence type="ECO:0008006" key="4">
    <source>
        <dbReference type="Google" id="ProtNLM"/>
    </source>
</evidence>
<evidence type="ECO:0000313" key="2">
    <source>
        <dbReference type="EMBL" id="KAB8036506.1"/>
    </source>
</evidence>